<protein>
    <submittedName>
        <fullName evidence="7">2-hydroxyacid dehydrogenase</fullName>
    </submittedName>
</protein>
<evidence type="ECO:0000259" key="5">
    <source>
        <dbReference type="Pfam" id="PF00389"/>
    </source>
</evidence>
<comment type="similarity">
    <text evidence="1 4">Belongs to the D-isomer specific 2-hydroxyacid dehydrogenase family.</text>
</comment>
<evidence type="ECO:0000259" key="6">
    <source>
        <dbReference type="Pfam" id="PF02826"/>
    </source>
</evidence>
<organism evidence="7 8">
    <name type="scientific">Pseudonocardia alaniniphila</name>
    <dbReference type="NCBI Taxonomy" id="75291"/>
    <lineage>
        <taxon>Bacteria</taxon>
        <taxon>Bacillati</taxon>
        <taxon>Actinomycetota</taxon>
        <taxon>Actinomycetes</taxon>
        <taxon>Pseudonocardiales</taxon>
        <taxon>Pseudonocardiaceae</taxon>
        <taxon>Pseudonocardia</taxon>
    </lineage>
</organism>
<gene>
    <name evidence="7" type="ORF">MMF94_30855</name>
</gene>
<dbReference type="InterPro" id="IPR006139">
    <property type="entry name" value="D-isomer_2_OHA_DH_cat_dom"/>
</dbReference>
<dbReference type="PROSITE" id="PS00671">
    <property type="entry name" value="D_2_HYDROXYACID_DH_3"/>
    <property type="match status" value="1"/>
</dbReference>
<dbReference type="InterPro" id="IPR029753">
    <property type="entry name" value="D-isomer_DH_CS"/>
</dbReference>
<dbReference type="RefSeq" id="WP_241040931.1">
    <property type="nucleotide sequence ID" value="NZ_BAAAJF010000049.1"/>
</dbReference>
<dbReference type="Proteomes" id="UP001299970">
    <property type="component" value="Unassembled WGS sequence"/>
</dbReference>
<dbReference type="CDD" id="cd12171">
    <property type="entry name" value="2-Hacid_dh_10"/>
    <property type="match status" value="1"/>
</dbReference>
<evidence type="ECO:0000256" key="1">
    <source>
        <dbReference type="ARBA" id="ARBA00005854"/>
    </source>
</evidence>
<comment type="caution">
    <text evidence="7">The sequence shown here is derived from an EMBL/GenBank/DDBJ whole genome shotgun (WGS) entry which is preliminary data.</text>
</comment>
<feature type="domain" description="D-isomer specific 2-hydroxyacid dehydrogenase NAD-binding" evidence="6">
    <location>
        <begin position="129"/>
        <end position="307"/>
    </location>
</feature>
<dbReference type="SUPFAM" id="SSF51735">
    <property type="entry name" value="NAD(P)-binding Rossmann-fold domains"/>
    <property type="match status" value="1"/>
</dbReference>
<feature type="domain" description="D-isomer specific 2-hydroxyacid dehydrogenase catalytic" evidence="5">
    <location>
        <begin position="54"/>
        <end position="339"/>
    </location>
</feature>
<reference evidence="7 8" key="1">
    <citation type="submission" date="2022-03" db="EMBL/GenBank/DDBJ databases">
        <title>Pseudonocardia alaer sp. nov., a novel actinomycete isolated from reed forest soil.</title>
        <authorList>
            <person name="Wang L."/>
        </authorList>
    </citation>
    <scope>NUCLEOTIDE SEQUENCE [LARGE SCALE GENOMIC DNA]</scope>
    <source>
        <strain evidence="7 8">Y-16303</strain>
    </source>
</reference>
<evidence type="ECO:0000256" key="2">
    <source>
        <dbReference type="ARBA" id="ARBA00023002"/>
    </source>
</evidence>
<sequence length="347" mass="36556">MTTRARALVAGDRFVLNRLLATDLATEGAFDVRELELPWPHVPFGPVAEVDEASGSEEELMTALQGVRVCLTQMAPLTRRILAACPDLELFAVSRGGPVNANLEAATEHGVAVTFAPGRNATSTAEYAVGLVLAAMRRIPQSHLGVVDGRWESSLYAYEETGLELEGATVGLVGAGAVGSRVARILLAFGADVLVADPYADPATLPPGVRFVELDELIATSQVVSLHARVTDETRGLMNAARIAAMPAGSVLVNCARGALVDHTALAAALTDGHLFAAGLDVFDVEPLPPDHPLRHAPHVVMTPHLAGASRAVAERASRMVAAEAGRWLRGRPPLHCANPDVLARVR</sequence>
<dbReference type="Pfam" id="PF02826">
    <property type="entry name" value="2-Hacid_dh_C"/>
    <property type="match status" value="1"/>
</dbReference>
<dbReference type="PANTHER" id="PTHR43761">
    <property type="entry name" value="D-ISOMER SPECIFIC 2-HYDROXYACID DEHYDROGENASE FAMILY PROTEIN (AFU_ORTHOLOGUE AFUA_1G13630)"/>
    <property type="match status" value="1"/>
</dbReference>
<dbReference type="Pfam" id="PF00389">
    <property type="entry name" value="2-Hacid_dh"/>
    <property type="match status" value="1"/>
</dbReference>
<dbReference type="PANTHER" id="PTHR43761:SF1">
    <property type="entry name" value="D-ISOMER SPECIFIC 2-HYDROXYACID DEHYDROGENASE CATALYTIC DOMAIN-CONTAINING PROTEIN-RELATED"/>
    <property type="match status" value="1"/>
</dbReference>
<keyword evidence="2 4" id="KW-0560">Oxidoreductase</keyword>
<keyword evidence="8" id="KW-1185">Reference proteome</keyword>
<name>A0ABS9TNL1_9PSEU</name>
<dbReference type="Gene3D" id="3.40.50.720">
    <property type="entry name" value="NAD(P)-binding Rossmann-like Domain"/>
    <property type="match status" value="2"/>
</dbReference>
<evidence type="ECO:0000313" key="8">
    <source>
        <dbReference type="Proteomes" id="UP001299970"/>
    </source>
</evidence>
<keyword evidence="3" id="KW-0520">NAD</keyword>
<dbReference type="InterPro" id="IPR050418">
    <property type="entry name" value="D-iso_2-hydroxyacid_DH_PdxB"/>
</dbReference>
<evidence type="ECO:0000256" key="4">
    <source>
        <dbReference type="RuleBase" id="RU003719"/>
    </source>
</evidence>
<dbReference type="InterPro" id="IPR006140">
    <property type="entry name" value="D-isomer_DH_NAD-bd"/>
</dbReference>
<dbReference type="InterPro" id="IPR036291">
    <property type="entry name" value="NAD(P)-bd_dom_sf"/>
</dbReference>
<evidence type="ECO:0000313" key="7">
    <source>
        <dbReference type="EMBL" id="MCH6170122.1"/>
    </source>
</evidence>
<evidence type="ECO:0000256" key="3">
    <source>
        <dbReference type="ARBA" id="ARBA00023027"/>
    </source>
</evidence>
<dbReference type="EMBL" id="JAKXMK010000030">
    <property type="protein sequence ID" value="MCH6170122.1"/>
    <property type="molecule type" value="Genomic_DNA"/>
</dbReference>
<proteinExistence type="inferred from homology"/>
<dbReference type="SUPFAM" id="SSF52283">
    <property type="entry name" value="Formate/glycerate dehydrogenase catalytic domain-like"/>
    <property type="match status" value="1"/>
</dbReference>
<accession>A0ABS9TNL1</accession>